<protein>
    <submittedName>
        <fullName evidence="2">Methyltransferase domain-containing protein</fullName>
    </submittedName>
</protein>
<evidence type="ECO:0000259" key="1">
    <source>
        <dbReference type="Pfam" id="PF08241"/>
    </source>
</evidence>
<dbReference type="RefSeq" id="WP_157370289.1">
    <property type="nucleotide sequence ID" value="NZ_LT838813.1"/>
</dbReference>
<organism evidence="2 3">
    <name type="scientific">Aquiflexum balticum DSM 16537</name>
    <dbReference type="NCBI Taxonomy" id="758820"/>
    <lineage>
        <taxon>Bacteria</taxon>
        <taxon>Pseudomonadati</taxon>
        <taxon>Bacteroidota</taxon>
        <taxon>Cytophagia</taxon>
        <taxon>Cytophagales</taxon>
        <taxon>Cyclobacteriaceae</taxon>
        <taxon>Aquiflexum</taxon>
    </lineage>
</organism>
<keyword evidence="3" id="KW-1185">Reference proteome</keyword>
<dbReference type="STRING" id="758820.SAMN00777080_4961"/>
<keyword evidence="2" id="KW-0808">Transferase</keyword>
<reference evidence="3" key="1">
    <citation type="submission" date="2017-04" db="EMBL/GenBank/DDBJ databases">
        <authorList>
            <person name="Varghese N."/>
            <person name="Submissions S."/>
        </authorList>
    </citation>
    <scope>NUCLEOTIDE SEQUENCE [LARGE SCALE GENOMIC DNA]</scope>
    <source>
        <strain evidence="3">DSM 16537</strain>
    </source>
</reference>
<name>A0A1W2HBM9_9BACT</name>
<evidence type="ECO:0000313" key="3">
    <source>
        <dbReference type="Proteomes" id="UP000192333"/>
    </source>
</evidence>
<dbReference type="CDD" id="cd02440">
    <property type="entry name" value="AdoMet_MTases"/>
    <property type="match status" value="1"/>
</dbReference>
<proteinExistence type="predicted"/>
<dbReference type="InterPro" id="IPR029063">
    <property type="entry name" value="SAM-dependent_MTases_sf"/>
</dbReference>
<dbReference type="InterPro" id="IPR013216">
    <property type="entry name" value="Methyltransf_11"/>
</dbReference>
<dbReference type="EMBL" id="LT838813">
    <property type="protein sequence ID" value="SMD46279.1"/>
    <property type="molecule type" value="Genomic_DNA"/>
</dbReference>
<dbReference type="Proteomes" id="UP000192333">
    <property type="component" value="Chromosome I"/>
</dbReference>
<accession>A0A1W2HBM9</accession>
<dbReference type="SUPFAM" id="SSF53335">
    <property type="entry name" value="S-adenosyl-L-methionine-dependent methyltransferases"/>
    <property type="match status" value="1"/>
</dbReference>
<keyword evidence="2" id="KW-0489">Methyltransferase</keyword>
<sequence length="274" mass="32262">MKLNISILFLILNFAHNYKIFCYFENQKLKSCNSFPLSLNYLIIHFMTNVNISPDKNLTTQQSLQLNFRRKRFSHFISLLKSISPKNGKFLNILDIGGTENYWKMVNFKAEENVKITLLNLMEIKIENKDIFNSVAGSALDLSQYADGEFDIVFSNSVIEHVGEYENQKQMAKEFRRVGLNYYIQTPNYHFFFEPHFRLPFVHFLPKGIRARIVNQFRQKTKNIEQARKRVDGITLLGAKQMKELFPEATMYKEKFYGMTKSITMYHFPKAGKK</sequence>
<gene>
    <name evidence="2" type="ORF">SAMN00777080_4961</name>
</gene>
<dbReference type="Gene3D" id="3.40.50.150">
    <property type="entry name" value="Vaccinia Virus protein VP39"/>
    <property type="match status" value="1"/>
</dbReference>
<dbReference type="AlphaFoldDB" id="A0A1W2HBM9"/>
<dbReference type="GO" id="GO:0008757">
    <property type="term" value="F:S-adenosylmethionine-dependent methyltransferase activity"/>
    <property type="evidence" value="ECO:0007669"/>
    <property type="project" value="InterPro"/>
</dbReference>
<dbReference type="OrthoDB" id="7260171at2"/>
<dbReference type="Pfam" id="PF08241">
    <property type="entry name" value="Methyltransf_11"/>
    <property type="match status" value="1"/>
</dbReference>
<feature type="domain" description="Methyltransferase type 11" evidence="1">
    <location>
        <begin position="125"/>
        <end position="178"/>
    </location>
</feature>
<dbReference type="GO" id="GO:0032259">
    <property type="term" value="P:methylation"/>
    <property type="evidence" value="ECO:0007669"/>
    <property type="project" value="UniProtKB-KW"/>
</dbReference>
<evidence type="ECO:0000313" key="2">
    <source>
        <dbReference type="EMBL" id="SMD46279.1"/>
    </source>
</evidence>